<dbReference type="NCBIfam" id="TIGR03082">
    <property type="entry name" value="Gneg_AbrB_dup"/>
    <property type="match status" value="1"/>
</dbReference>
<keyword evidence="1" id="KW-0812">Transmembrane</keyword>
<feature type="transmembrane region" description="Helical" evidence="1">
    <location>
        <begin position="64"/>
        <end position="83"/>
    </location>
</feature>
<evidence type="ECO:0000313" key="3">
    <source>
        <dbReference type="Proteomes" id="UP001595752"/>
    </source>
</evidence>
<dbReference type="PANTHER" id="PTHR38457:SF1">
    <property type="entry name" value="REGULATOR ABRB-RELATED"/>
    <property type="match status" value="1"/>
</dbReference>
<dbReference type="InterPro" id="IPR007820">
    <property type="entry name" value="AbrB_fam"/>
</dbReference>
<dbReference type="PANTHER" id="PTHR38457">
    <property type="entry name" value="REGULATOR ABRB-RELATED"/>
    <property type="match status" value="1"/>
</dbReference>
<keyword evidence="1" id="KW-0472">Membrane</keyword>
<keyword evidence="3" id="KW-1185">Reference proteome</keyword>
<dbReference type="Pfam" id="PF05145">
    <property type="entry name" value="AbrB"/>
    <property type="match status" value="1"/>
</dbReference>
<feature type="transmembrane region" description="Helical" evidence="1">
    <location>
        <begin position="95"/>
        <end position="128"/>
    </location>
</feature>
<comment type="caution">
    <text evidence="2">The sequence shown here is derived from an EMBL/GenBank/DDBJ whole genome shotgun (WGS) entry which is preliminary data.</text>
</comment>
<feature type="transmembrane region" description="Helical" evidence="1">
    <location>
        <begin position="12"/>
        <end position="32"/>
    </location>
</feature>
<accession>A0ABV8B770</accession>
<gene>
    <name evidence="2" type="ORF">ACFOU2_20540</name>
</gene>
<dbReference type="InterPro" id="IPR017516">
    <property type="entry name" value="AbrB_dup"/>
</dbReference>
<organism evidence="2 3">
    <name type="scientific">Bacillus songklensis</name>
    <dbReference type="NCBI Taxonomy" id="1069116"/>
    <lineage>
        <taxon>Bacteria</taxon>
        <taxon>Bacillati</taxon>
        <taxon>Bacillota</taxon>
        <taxon>Bacilli</taxon>
        <taxon>Bacillales</taxon>
        <taxon>Bacillaceae</taxon>
        <taxon>Bacillus</taxon>
    </lineage>
</organism>
<protein>
    <submittedName>
        <fullName evidence="2">AbrB family transcriptional regulator</fullName>
    </submittedName>
</protein>
<dbReference type="Proteomes" id="UP001595752">
    <property type="component" value="Unassembled WGS sequence"/>
</dbReference>
<evidence type="ECO:0000256" key="1">
    <source>
        <dbReference type="SAM" id="Phobius"/>
    </source>
</evidence>
<evidence type="ECO:0000313" key="2">
    <source>
        <dbReference type="EMBL" id="MFC3885730.1"/>
    </source>
</evidence>
<dbReference type="EMBL" id="JBHRZT010000072">
    <property type="protein sequence ID" value="MFC3885730.1"/>
    <property type="molecule type" value="Genomic_DNA"/>
</dbReference>
<reference evidence="3" key="1">
    <citation type="journal article" date="2019" name="Int. J. Syst. Evol. Microbiol.">
        <title>The Global Catalogue of Microorganisms (GCM) 10K type strain sequencing project: providing services to taxonomists for standard genome sequencing and annotation.</title>
        <authorList>
            <consortium name="The Broad Institute Genomics Platform"/>
            <consortium name="The Broad Institute Genome Sequencing Center for Infectious Disease"/>
            <person name="Wu L."/>
            <person name="Ma J."/>
        </authorList>
    </citation>
    <scope>NUCLEOTIDE SEQUENCE [LARGE SCALE GENOMIC DNA]</scope>
    <source>
        <strain evidence="3">CCUG 61889</strain>
    </source>
</reference>
<sequence length="193" mass="20800">MQQSAETFLPGLSIPSVLFVATLVLFVAVLAVKFKFPTPWIIGPLITSAVLTVTGYTVPHLPQPFVIAAQCSLGIYLGLGIKLNTLSNWRRLLPYSFAAGLAIVAFAFAISYGMSLIYPISLVTAFLSVAPGGLPEMGVTAHTVNADVSIVTAYQLFRVFFILFIVPLALRRVFGGEDQSFSQSSKRVGDNVR</sequence>
<keyword evidence="1" id="KW-1133">Transmembrane helix</keyword>
<feature type="transmembrane region" description="Helical" evidence="1">
    <location>
        <begin position="148"/>
        <end position="170"/>
    </location>
</feature>
<name>A0ABV8B770_9BACI</name>
<proteinExistence type="predicted"/>
<feature type="transmembrane region" description="Helical" evidence="1">
    <location>
        <begin position="39"/>
        <end position="58"/>
    </location>
</feature>